<dbReference type="GO" id="GO:0003677">
    <property type="term" value="F:DNA binding"/>
    <property type="evidence" value="ECO:0007669"/>
    <property type="project" value="InterPro"/>
</dbReference>
<evidence type="ECO:0000313" key="8">
    <source>
        <dbReference type="Proteomes" id="UP000283387"/>
    </source>
</evidence>
<organism evidence="7 8">
    <name type="scientific">Mangrovibacterium diazotrophicum</name>
    <dbReference type="NCBI Taxonomy" id="1261403"/>
    <lineage>
        <taxon>Bacteria</taxon>
        <taxon>Pseudomonadati</taxon>
        <taxon>Bacteroidota</taxon>
        <taxon>Bacteroidia</taxon>
        <taxon>Marinilabiliales</taxon>
        <taxon>Prolixibacteraceae</taxon>
        <taxon>Mangrovibacterium</taxon>
    </lineage>
</organism>
<dbReference type="InterPro" id="IPR007627">
    <property type="entry name" value="RNA_pol_sigma70_r2"/>
</dbReference>
<dbReference type="InterPro" id="IPR013324">
    <property type="entry name" value="RNA_pol_sigma_r3/r4-like"/>
</dbReference>
<dbReference type="Gene3D" id="1.10.1740.10">
    <property type="match status" value="1"/>
</dbReference>
<dbReference type="GO" id="GO:0006352">
    <property type="term" value="P:DNA-templated transcription initiation"/>
    <property type="evidence" value="ECO:0007669"/>
    <property type="project" value="InterPro"/>
</dbReference>
<dbReference type="InterPro" id="IPR014284">
    <property type="entry name" value="RNA_pol_sigma-70_dom"/>
</dbReference>
<dbReference type="PANTHER" id="PTHR43133:SF46">
    <property type="entry name" value="RNA POLYMERASE SIGMA-70 FACTOR ECF SUBFAMILY"/>
    <property type="match status" value="1"/>
</dbReference>
<dbReference type="InterPro" id="IPR036388">
    <property type="entry name" value="WH-like_DNA-bd_sf"/>
</dbReference>
<sequence length="197" mass="23621">MVRQDSIIWDEFKRGNEEAFSRIYHQYFQILYQYGFRFTQNQELIEDAVQDLFADLFKNRLTIGATDNIKLFLLKSFRRKLLRHLKKESRYTEESGSEINFGIHLSPEDNLILGESEQLKWIRFNRALERLSHRQREAVYLRFKKELDYDEVAAIMEMSVEACRNLIYRAVKSIRQMLEEESLSAAMLFIYGILKKD</sequence>
<feature type="domain" description="RNA polymerase sigma-70 region 2" evidence="5">
    <location>
        <begin position="24"/>
        <end position="90"/>
    </location>
</feature>
<keyword evidence="3" id="KW-0731">Sigma factor</keyword>
<name>A0A419W5E3_9BACT</name>
<accession>A0A419W5E3</accession>
<dbReference type="Proteomes" id="UP000283387">
    <property type="component" value="Unassembled WGS sequence"/>
</dbReference>
<dbReference type="RefSeq" id="WP_120272055.1">
    <property type="nucleotide sequence ID" value="NZ_RAPN01000001.1"/>
</dbReference>
<evidence type="ECO:0000259" key="5">
    <source>
        <dbReference type="Pfam" id="PF04542"/>
    </source>
</evidence>
<dbReference type="InterPro" id="IPR039425">
    <property type="entry name" value="RNA_pol_sigma-70-like"/>
</dbReference>
<dbReference type="SUPFAM" id="SSF88659">
    <property type="entry name" value="Sigma3 and sigma4 domains of RNA polymerase sigma factors"/>
    <property type="match status" value="1"/>
</dbReference>
<dbReference type="AlphaFoldDB" id="A0A419W5E3"/>
<evidence type="ECO:0000259" key="6">
    <source>
        <dbReference type="Pfam" id="PF08281"/>
    </source>
</evidence>
<reference evidence="7 8" key="1">
    <citation type="submission" date="2018-09" db="EMBL/GenBank/DDBJ databases">
        <title>Genomic Encyclopedia of Archaeal and Bacterial Type Strains, Phase II (KMG-II): from individual species to whole genera.</title>
        <authorList>
            <person name="Goeker M."/>
        </authorList>
    </citation>
    <scope>NUCLEOTIDE SEQUENCE [LARGE SCALE GENOMIC DNA]</scope>
    <source>
        <strain evidence="7 8">DSM 27148</strain>
    </source>
</reference>
<protein>
    <submittedName>
        <fullName evidence="7">RNA polymerase sigma factor (Sigma-70 family)</fullName>
    </submittedName>
</protein>
<keyword evidence="4" id="KW-0804">Transcription</keyword>
<dbReference type="GO" id="GO:0016987">
    <property type="term" value="F:sigma factor activity"/>
    <property type="evidence" value="ECO:0007669"/>
    <property type="project" value="UniProtKB-KW"/>
</dbReference>
<dbReference type="Pfam" id="PF08281">
    <property type="entry name" value="Sigma70_r4_2"/>
    <property type="match status" value="1"/>
</dbReference>
<dbReference type="Gene3D" id="1.10.10.10">
    <property type="entry name" value="Winged helix-like DNA-binding domain superfamily/Winged helix DNA-binding domain"/>
    <property type="match status" value="1"/>
</dbReference>
<dbReference type="InterPro" id="IPR013325">
    <property type="entry name" value="RNA_pol_sigma_r2"/>
</dbReference>
<dbReference type="InterPro" id="IPR013249">
    <property type="entry name" value="RNA_pol_sigma70_r4_t2"/>
</dbReference>
<comment type="caution">
    <text evidence="7">The sequence shown here is derived from an EMBL/GenBank/DDBJ whole genome shotgun (WGS) entry which is preliminary data.</text>
</comment>
<dbReference type="SUPFAM" id="SSF88946">
    <property type="entry name" value="Sigma2 domain of RNA polymerase sigma factors"/>
    <property type="match status" value="1"/>
</dbReference>
<dbReference type="OrthoDB" id="1121921at2"/>
<evidence type="ECO:0000313" key="7">
    <source>
        <dbReference type="EMBL" id="RKD90667.1"/>
    </source>
</evidence>
<evidence type="ECO:0000256" key="2">
    <source>
        <dbReference type="ARBA" id="ARBA00023015"/>
    </source>
</evidence>
<gene>
    <name evidence="7" type="ORF">BC643_1008</name>
</gene>
<evidence type="ECO:0000256" key="3">
    <source>
        <dbReference type="ARBA" id="ARBA00023082"/>
    </source>
</evidence>
<keyword evidence="2" id="KW-0805">Transcription regulation</keyword>
<keyword evidence="8" id="KW-1185">Reference proteome</keyword>
<feature type="domain" description="RNA polymerase sigma factor 70 region 4 type 2" evidence="6">
    <location>
        <begin position="124"/>
        <end position="173"/>
    </location>
</feature>
<dbReference type="EMBL" id="RAPN01000001">
    <property type="protein sequence ID" value="RKD90667.1"/>
    <property type="molecule type" value="Genomic_DNA"/>
</dbReference>
<evidence type="ECO:0000256" key="1">
    <source>
        <dbReference type="ARBA" id="ARBA00010641"/>
    </source>
</evidence>
<dbReference type="PANTHER" id="PTHR43133">
    <property type="entry name" value="RNA POLYMERASE ECF-TYPE SIGMA FACTO"/>
    <property type="match status" value="1"/>
</dbReference>
<proteinExistence type="inferred from homology"/>
<evidence type="ECO:0000256" key="4">
    <source>
        <dbReference type="ARBA" id="ARBA00023163"/>
    </source>
</evidence>
<dbReference type="NCBIfam" id="TIGR02937">
    <property type="entry name" value="sigma70-ECF"/>
    <property type="match status" value="1"/>
</dbReference>
<dbReference type="CDD" id="cd06171">
    <property type="entry name" value="Sigma70_r4"/>
    <property type="match status" value="1"/>
</dbReference>
<comment type="similarity">
    <text evidence="1">Belongs to the sigma-70 factor family. ECF subfamily.</text>
</comment>
<dbReference type="Pfam" id="PF04542">
    <property type="entry name" value="Sigma70_r2"/>
    <property type="match status" value="1"/>
</dbReference>